<sequence>MLKAQPIMASSSAVHDIDAKFLDRLSRPDKAHSLRPVNPFARISSPTLKSIVSGDALKSEVSATAKLGTEYQGKIVEKSIGDGGLYLESYSVRDNPQAGKKIHTTNRMTVEHTREK</sequence>
<name>B5LWF6_9PHYC</name>
<dbReference type="EMBL" id="EU916176">
    <property type="protein sequence ID" value="ACH46819.1"/>
    <property type="molecule type" value="Genomic_DNA"/>
</dbReference>
<dbReference type="GeneID" id="6804850"/>
<dbReference type="KEGG" id="vg:6804850"/>
<keyword evidence="2" id="KW-1185">Reference proteome</keyword>
<reference evidence="1 2" key="1">
    <citation type="journal article" date="2009" name="Virology">
        <title>Genomic analysis of the smallest giant virus--Feldmannia sp. virus 158.</title>
        <authorList>
            <person name="Schroeder D.C."/>
            <person name="Park Y."/>
            <person name="Yoon H.M."/>
            <person name="Lee Y.S."/>
            <person name="Kang S.W."/>
            <person name="Meints R.H."/>
            <person name="Ivey R.G."/>
            <person name="Choi T.J."/>
        </authorList>
    </citation>
    <scope>NUCLEOTIDE SEQUENCE [LARGE SCALE GENOMIC DNA]</scope>
    <source>
        <strain evidence="1">FsV-158</strain>
    </source>
</reference>
<organism evidence="1 2">
    <name type="scientific">Feldmannia species virus</name>
    <dbReference type="NCBI Taxonomy" id="39420"/>
    <lineage>
        <taxon>Viruses</taxon>
        <taxon>Varidnaviria</taxon>
        <taxon>Bamfordvirae</taxon>
        <taxon>Nucleocytoviricota</taxon>
        <taxon>Megaviricetes</taxon>
        <taxon>Algavirales</taxon>
        <taxon>Phycodnaviridae</taxon>
        <taxon>Phaeovirus</taxon>
        <taxon>Phaeovirus feldmanniae</taxon>
    </lineage>
</organism>
<protein>
    <submittedName>
        <fullName evidence="1">Uncharacterized protein</fullName>
    </submittedName>
</protein>
<evidence type="ECO:0000313" key="1">
    <source>
        <dbReference type="EMBL" id="ACH46819.1"/>
    </source>
</evidence>
<dbReference type="Proteomes" id="UP000204092">
    <property type="component" value="Segment"/>
</dbReference>
<proteinExistence type="predicted"/>
<evidence type="ECO:0000313" key="2">
    <source>
        <dbReference type="Proteomes" id="UP000204092"/>
    </source>
</evidence>
<dbReference type="RefSeq" id="YP_002154689.1">
    <property type="nucleotide sequence ID" value="NC_011183.1"/>
</dbReference>
<accession>B5LWF6</accession>